<feature type="domain" description="PLD phosphodiesterase" evidence="6">
    <location>
        <begin position="381"/>
        <end position="408"/>
    </location>
</feature>
<sequence>MDADAGTWFLSRAERGNLATEVHAGGAGSPAWSDGNLVRPLIHGASYFARLHEELTALQAGDRVWFTDWRGDADERLLADGPTIGDLLARLAREGVEVRGLVWRSHGERVSAPMSGRSNELLSRKINDAGGEVLLDQRVRLFGSHHQKMFVIRRRDDPSRDVAFIGGIDISHSRRDDADHDGDPQAVTMDPRYGKRPPWHDAALELRGPVVADVLAVFAERWNDPHPLDRRTPYRMLLQRLARMPRHPEPLPAAAPPPPAAGSHAVQLLRTYGVKRPPLPFAPDGERSVARGYAKAFARARSLIYIEDQYLWSTEVAAGIAEALERNPDLNVIAVVPRYPDSDGSLTGPASRIGQLRALKMLRQVAPDRVGVFDLENSSGTPIYVHAKICIIDDIWFTCGSDNFNRRSWTTDSELTCAVFDTTADTTDDNAELRATDNGRDASRPLARWLRLQLWAEHLGLDQNDRQLHDLAAGLKLWKTSADALDSWHETDRRSPRPTGNVRHHTPEPVSALQRLWADPLSRFVVDPDGRPRGLHGTARF</sequence>
<evidence type="ECO:0000313" key="8">
    <source>
        <dbReference type="Proteomes" id="UP001500200"/>
    </source>
</evidence>
<organism evidence="7 8">
    <name type="scientific">Arthrobacter gyeryongensis</name>
    <dbReference type="NCBI Taxonomy" id="1650592"/>
    <lineage>
        <taxon>Bacteria</taxon>
        <taxon>Bacillati</taxon>
        <taxon>Actinomycetota</taxon>
        <taxon>Actinomycetes</taxon>
        <taxon>Micrococcales</taxon>
        <taxon>Micrococcaceae</taxon>
        <taxon>Arthrobacter</taxon>
    </lineage>
</organism>
<dbReference type="PROSITE" id="PS50035">
    <property type="entry name" value="PLD"/>
    <property type="match status" value="2"/>
</dbReference>
<feature type="domain" description="PLD phosphodiesterase" evidence="6">
    <location>
        <begin position="141"/>
        <end position="174"/>
    </location>
</feature>
<keyword evidence="3" id="KW-0378">Hydrolase</keyword>
<dbReference type="CDD" id="cd09105">
    <property type="entry name" value="PLDc_vPLD1_2_like_2"/>
    <property type="match status" value="1"/>
</dbReference>
<keyword evidence="8" id="KW-1185">Reference proteome</keyword>
<dbReference type="Pfam" id="PF13091">
    <property type="entry name" value="PLDc_2"/>
    <property type="match status" value="1"/>
</dbReference>
<dbReference type="PANTHER" id="PTHR18896">
    <property type="entry name" value="PHOSPHOLIPASE D"/>
    <property type="match status" value="1"/>
</dbReference>
<dbReference type="EMBL" id="BAABKK010000032">
    <property type="protein sequence ID" value="GAA5200683.1"/>
    <property type="molecule type" value="Genomic_DNA"/>
</dbReference>
<evidence type="ECO:0000256" key="4">
    <source>
        <dbReference type="ARBA" id="ARBA00023098"/>
    </source>
</evidence>
<dbReference type="RefSeq" id="WP_345452596.1">
    <property type="nucleotide sequence ID" value="NZ_BAABKK010000032.1"/>
</dbReference>
<comment type="catalytic activity">
    <reaction evidence="1">
        <text>a 1,2-diacyl-sn-glycero-3-phosphocholine + H2O = a 1,2-diacyl-sn-glycero-3-phosphate + choline + H(+)</text>
        <dbReference type="Rhea" id="RHEA:14445"/>
        <dbReference type="ChEBI" id="CHEBI:15354"/>
        <dbReference type="ChEBI" id="CHEBI:15377"/>
        <dbReference type="ChEBI" id="CHEBI:15378"/>
        <dbReference type="ChEBI" id="CHEBI:57643"/>
        <dbReference type="ChEBI" id="CHEBI:58608"/>
        <dbReference type="EC" id="3.1.4.4"/>
    </reaction>
</comment>
<dbReference type="InterPro" id="IPR001736">
    <property type="entry name" value="PLipase_D/transphosphatidylase"/>
</dbReference>
<comment type="caution">
    <text evidence="7">The sequence shown here is derived from an EMBL/GenBank/DDBJ whole genome shotgun (WGS) entry which is preliminary data.</text>
</comment>
<reference evidence="8" key="1">
    <citation type="journal article" date="2019" name="Int. J. Syst. Evol. Microbiol.">
        <title>The Global Catalogue of Microorganisms (GCM) 10K type strain sequencing project: providing services to taxonomists for standard genome sequencing and annotation.</title>
        <authorList>
            <consortium name="The Broad Institute Genomics Platform"/>
            <consortium name="The Broad Institute Genome Sequencing Center for Infectious Disease"/>
            <person name="Wu L."/>
            <person name="Ma J."/>
        </authorList>
    </citation>
    <scope>NUCLEOTIDE SEQUENCE [LARGE SCALE GENOMIC DNA]</scope>
    <source>
        <strain evidence="8">JCM 18514</strain>
    </source>
</reference>
<evidence type="ECO:0000256" key="1">
    <source>
        <dbReference type="ARBA" id="ARBA00000798"/>
    </source>
</evidence>
<evidence type="ECO:0000256" key="2">
    <source>
        <dbReference type="ARBA" id="ARBA00022737"/>
    </source>
</evidence>
<dbReference type="SMART" id="SM00155">
    <property type="entry name" value="PLDc"/>
    <property type="match status" value="2"/>
</dbReference>
<accession>A0ABP9STY4</accession>
<protein>
    <submittedName>
        <fullName evidence="7">Phospholipase D-like domain-containing protein</fullName>
    </submittedName>
</protein>
<keyword evidence="4" id="KW-0443">Lipid metabolism</keyword>
<dbReference type="Proteomes" id="UP001500200">
    <property type="component" value="Unassembled WGS sequence"/>
</dbReference>
<feature type="region of interest" description="Disordered" evidence="5">
    <location>
        <begin position="488"/>
        <end position="509"/>
    </location>
</feature>
<dbReference type="InterPro" id="IPR015679">
    <property type="entry name" value="PLipase_D_fam"/>
</dbReference>
<evidence type="ECO:0000313" key="7">
    <source>
        <dbReference type="EMBL" id="GAA5200683.1"/>
    </source>
</evidence>
<proteinExistence type="predicted"/>
<dbReference type="SUPFAM" id="SSF56024">
    <property type="entry name" value="Phospholipase D/nuclease"/>
    <property type="match status" value="2"/>
</dbReference>
<evidence type="ECO:0000256" key="5">
    <source>
        <dbReference type="SAM" id="MobiDB-lite"/>
    </source>
</evidence>
<evidence type="ECO:0000259" key="6">
    <source>
        <dbReference type="PROSITE" id="PS50035"/>
    </source>
</evidence>
<dbReference type="Gene3D" id="3.30.870.10">
    <property type="entry name" value="Endonuclease Chain A"/>
    <property type="match status" value="2"/>
</dbReference>
<gene>
    <name evidence="7" type="ORF">GCM10023346_43340</name>
</gene>
<evidence type="ECO:0000256" key="3">
    <source>
        <dbReference type="ARBA" id="ARBA00022801"/>
    </source>
</evidence>
<dbReference type="CDD" id="cd09104">
    <property type="entry name" value="PLDc_vPLD1_2_like_1"/>
    <property type="match status" value="1"/>
</dbReference>
<dbReference type="InterPro" id="IPR025202">
    <property type="entry name" value="PLD-like_dom"/>
</dbReference>
<name>A0ABP9STY4_9MICC</name>
<keyword evidence="2" id="KW-0677">Repeat</keyword>
<dbReference type="PANTHER" id="PTHR18896:SF76">
    <property type="entry name" value="PHOSPHOLIPASE"/>
    <property type="match status" value="1"/>
</dbReference>